<dbReference type="Gene3D" id="1.10.1740.10">
    <property type="match status" value="1"/>
</dbReference>
<dbReference type="SUPFAM" id="SSF88659">
    <property type="entry name" value="Sigma3 and sigma4 domains of RNA polymerase sigma factors"/>
    <property type="match status" value="1"/>
</dbReference>
<dbReference type="AlphaFoldDB" id="A0A545TMW6"/>
<dbReference type="OrthoDB" id="9803470at2"/>
<dbReference type="GO" id="GO:0003677">
    <property type="term" value="F:DNA binding"/>
    <property type="evidence" value="ECO:0007669"/>
    <property type="project" value="InterPro"/>
</dbReference>
<dbReference type="InterPro" id="IPR039425">
    <property type="entry name" value="RNA_pol_sigma-70-like"/>
</dbReference>
<keyword evidence="4" id="KW-0804">Transcription</keyword>
<feature type="domain" description="RNA polymerase sigma factor 70 region 4 type 2" evidence="6">
    <location>
        <begin position="164"/>
        <end position="214"/>
    </location>
</feature>
<evidence type="ECO:0000259" key="6">
    <source>
        <dbReference type="Pfam" id="PF08281"/>
    </source>
</evidence>
<evidence type="ECO:0000313" key="7">
    <source>
        <dbReference type="EMBL" id="TQV78491.1"/>
    </source>
</evidence>
<reference evidence="7 8" key="1">
    <citation type="submission" date="2019-06" db="EMBL/GenBank/DDBJ databases">
        <title>Whole genome sequence for Rhodospirillaceae sp. R148.</title>
        <authorList>
            <person name="Wang G."/>
        </authorList>
    </citation>
    <scope>NUCLEOTIDE SEQUENCE [LARGE SCALE GENOMIC DNA]</scope>
    <source>
        <strain evidence="7 8">R148</strain>
    </source>
</reference>
<protein>
    <submittedName>
        <fullName evidence="7">RNA polymerase sigma factor</fullName>
    </submittedName>
</protein>
<evidence type="ECO:0000256" key="2">
    <source>
        <dbReference type="ARBA" id="ARBA00023015"/>
    </source>
</evidence>
<keyword evidence="8" id="KW-1185">Reference proteome</keyword>
<evidence type="ECO:0000259" key="5">
    <source>
        <dbReference type="Pfam" id="PF04542"/>
    </source>
</evidence>
<sequence length="225" mass="25592">MACQSHFGEWSGYRHLARQTDRCGALIMASSSYSTLDEETGALEQESSTLLMKRVAKGDEKAFAALYSDLETRVYRFILSKLNDPFEAADILNETFLEVWKSAEKFEERSKPSTWIFGIAYHKVMDHHRKKKPTQLDDLDQCDPVDESADQAAAMIALEESDHLHHCLGKLKPAFRAVLELSFFEDLPYREIAEIISCPEGTVKTRVYHAKEALRHCLAQQMGDS</sequence>
<feature type="domain" description="RNA polymerase sigma-70 region 2" evidence="5">
    <location>
        <begin position="66"/>
        <end position="132"/>
    </location>
</feature>
<comment type="similarity">
    <text evidence="1">Belongs to the sigma-70 factor family. ECF subfamily.</text>
</comment>
<accession>A0A545TMW6</accession>
<dbReference type="InterPro" id="IPR013324">
    <property type="entry name" value="RNA_pol_sigma_r3/r4-like"/>
</dbReference>
<evidence type="ECO:0000256" key="3">
    <source>
        <dbReference type="ARBA" id="ARBA00023082"/>
    </source>
</evidence>
<evidence type="ECO:0000313" key="8">
    <source>
        <dbReference type="Proteomes" id="UP000315252"/>
    </source>
</evidence>
<comment type="caution">
    <text evidence="7">The sequence shown here is derived from an EMBL/GenBank/DDBJ whole genome shotgun (WGS) entry which is preliminary data.</text>
</comment>
<gene>
    <name evidence="7" type="ORF">FKG95_18185</name>
</gene>
<dbReference type="InterPro" id="IPR013249">
    <property type="entry name" value="RNA_pol_sigma70_r4_t2"/>
</dbReference>
<proteinExistence type="inferred from homology"/>
<dbReference type="GO" id="GO:0006352">
    <property type="term" value="P:DNA-templated transcription initiation"/>
    <property type="evidence" value="ECO:0007669"/>
    <property type="project" value="InterPro"/>
</dbReference>
<dbReference type="Gene3D" id="1.10.10.10">
    <property type="entry name" value="Winged helix-like DNA-binding domain superfamily/Winged helix DNA-binding domain"/>
    <property type="match status" value="1"/>
</dbReference>
<dbReference type="Pfam" id="PF04542">
    <property type="entry name" value="Sigma70_r2"/>
    <property type="match status" value="1"/>
</dbReference>
<dbReference type="GO" id="GO:0016987">
    <property type="term" value="F:sigma factor activity"/>
    <property type="evidence" value="ECO:0007669"/>
    <property type="project" value="UniProtKB-KW"/>
</dbReference>
<dbReference type="PANTHER" id="PTHR43133:SF32">
    <property type="entry name" value="BLR3042 PROTEIN"/>
    <property type="match status" value="1"/>
</dbReference>
<dbReference type="SUPFAM" id="SSF88946">
    <property type="entry name" value="Sigma2 domain of RNA polymerase sigma factors"/>
    <property type="match status" value="1"/>
</dbReference>
<evidence type="ECO:0000256" key="4">
    <source>
        <dbReference type="ARBA" id="ARBA00023163"/>
    </source>
</evidence>
<dbReference type="InterPro" id="IPR014284">
    <property type="entry name" value="RNA_pol_sigma-70_dom"/>
</dbReference>
<dbReference type="Proteomes" id="UP000315252">
    <property type="component" value="Unassembled WGS sequence"/>
</dbReference>
<dbReference type="NCBIfam" id="TIGR02937">
    <property type="entry name" value="sigma70-ECF"/>
    <property type="match status" value="1"/>
</dbReference>
<dbReference type="InterPro" id="IPR013325">
    <property type="entry name" value="RNA_pol_sigma_r2"/>
</dbReference>
<name>A0A545TMW6_9PROT</name>
<dbReference type="InterPro" id="IPR036388">
    <property type="entry name" value="WH-like_DNA-bd_sf"/>
</dbReference>
<keyword evidence="2" id="KW-0805">Transcription regulation</keyword>
<evidence type="ECO:0000256" key="1">
    <source>
        <dbReference type="ARBA" id="ARBA00010641"/>
    </source>
</evidence>
<organism evidence="7 8">
    <name type="scientific">Denitrobaculum tricleocarpae</name>
    <dbReference type="NCBI Taxonomy" id="2591009"/>
    <lineage>
        <taxon>Bacteria</taxon>
        <taxon>Pseudomonadati</taxon>
        <taxon>Pseudomonadota</taxon>
        <taxon>Alphaproteobacteria</taxon>
        <taxon>Rhodospirillales</taxon>
        <taxon>Rhodospirillaceae</taxon>
        <taxon>Denitrobaculum</taxon>
    </lineage>
</organism>
<dbReference type="PANTHER" id="PTHR43133">
    <property type="entry name" value="RNA POLYMERASE ECF-TYPE SIGMA FACTO"/>
    <property type="match status" value="1"/>
</dbReference>
<dbReference type="InterPro" id="IPR007627">
    <property type="entry name" value="RNA_pol_sigma70_r2"/>
</dbReference>
<dbReference type="Pfam" id="PF08281">
    <property type="entry name" value="Sigma70_r4_2"/>
    <property type="match status" value="1"/>
</dbReference>
<keyword evidence="3" id="KW-0731">Sigma factor</keyword>
<dbReference type="CDD" id="cd06171">
    <property type="entry name" value="Sigma70_r4"/>
    <property type="match status" value="1"/>
</dbReference>
<dbReference type="EMBL" id="VHSH01000006">
    <property type="protein sequence ID" value="TQV78491.1"/>
    <property type="molecule type" value="Genomic_DNA"/>
</dbReference>